<reference evidence="1 2" key="1">
    <citation type="submission" date="2019-04" db="EMBL/GenBank/DDBJ databases">
        <title>Taxonomy of novel Haliea sp. from mangrove soil of West Coast of India.</title>
        <authorList>
            <person name="Verma A."/>
            <person name="Kumar P."/>
            <person name="Krishnamurthi S."/>
        </authorList>
    </citation>
    <scope>NUCLEOTIDE SEQUENCE [LARGE SCALE GENOMIC DNA]</scope>
    <source>
        <strain evidence="1 2">SAOS-164</strain>
    </source>
</reference>
<organism evidence="1 2">
    <name type="scientific">Mangrovimicrobium sediminis</name>
    <dbReference type="NCBI Taxonomy" id="2562682"/>
    <lineage>
        <taxon>Bacteria</taxon>
        <taxon>Pseudomonadati</taxon>
        <taxon>Pseudomonadota</taxon>
        <taxon>Gammaproteobacteria</taxon>
        <taxon>Cellvibrionales</taxon>
        <taxon>Halieaceae</taxon>
        <taxon>Mangrovimicrobium</taxon>
    </lineage>
</organism>
<dbReference type="Gene3D" id="3.10.180.10">
    <property type="entry name" value="2,3-Dihydroxybiphenyl 1,2-Dioxygenase, domain 1"/>
    <property type="match status" value="1"/>
</dbReference>
<accession>A0A4Z0M8J1</accession>
<evidence type="ECO:0008006" key="3">
    <source>
        <dbReference type="Google" id="ProtNLM"/>
    </source>
</evidence>
<dbReference type="EMBL" id="SRLE01000002">
    <property type="protein sequence ID" value="TGD75720.1"/>
    <property type="molecule type" value="Genomic_DNA"/>
</dbReference>
<comment type="caution">
    <text evidence="1">The sequence shown here is derived from an EMBL/GenBank/DDBJ whole genome shotgun (WGS) entry which is preliminary data.</text>
</comment>
<gene>
    <name evidence="1" type="ORF">E4634_02245</name>
</gene>
<sequence>MPYRLDRPPSDFDAGTGLLQLEHFQMAYVTNDMAQACELFQRRLGIREFATLAGETPGGGQIEAKFAWVGTLMYEIICASGPGAEIFTGHLPVADGFVIRHHHLGYLVQNQVQWDAIQANAAAQQFEIPHHNVNPLVEVCFVAVPELGHYLEYLYATDVGMGFFDSVPRT</sequence>
<dbReference type="Proteomes" id="UP000298050">
    <property type="component" value="Unassembled WGS sequence"/>
</dbReference>
<protein>
    <recommendedName>
        <fullName evidence="3">VOC domain-containing protein</fullName>
    </recommendedName>
</protein>
<dbReference type="InterPro" id="IPR029068">
    <property type="entry name" value="Glyas_Bleomycin-R_OHBP_Dase"/>
</dbReference>
<dbReference type="AlphaFoldDB" id="A0A4Z0M8J1"/>
<dbReference type="RefSeq" id="WP_135440972.1">
    <property type="nucleotide sequence ID" value="NZ_SRLE01000002.1"/>
</dbReference>
<name>A0A4Z0M8J1_9GAMM</name>
<dbReference type="OrthoDB" id="9792173at2"/>
<evidence type="ECO:0000313" key="1">
    <source>
        <dbReference type="EMBL" id="TGD75720.1"/>
    </source>
</evidence>
<evidence type="ECO:0000313" key="2">
    <source>
        <dbReference type="Proteomes" id="UP000298050"/>
    </source>
</evidence>
<dbReference type="SUPFAM" id="SSF54593">
    <property type="entry name" value="Glyoxalase/Bleomycin resistance protein/Dihydroxybiphenyl dioxygenase"/>
    <property type="match status" value="1"/>
</dbReference>
<proteinExistence type="predicted"/>
<keyword evidence="2" id="KW-1185">Reference proteome</keyword>